<feature type="compositionally biased region" description="Basic and acidic residues" evidence="1">
    <location>
        <begin position="60"/>
        <end position="72"/>
    </location>
</feature>
<name>A0A6J4UX87_9BACT</name>
<dbReference type="AlphaFoldDB" id="A0A6J4UX87"/>
<evidence type="ECO:0000256" key="1">
    <source>
        <dbReference type="SAM" id="MobiDB-lite"/>
    </source>
</evidence>
<dbReference type="EMBL" id="CADCWG010000183">
    <property type="protein sequence ID" value="CAA9563224.1"/>
    <property type="molecule type" value="Genomic_DNA"/>
</dbReference>
<gene>
    <name evidence="2" type="ORF">AVDCRST_MAG49-2682</name>
</gene>
<proteinExistence type="predicted"/>
<feature type="compositionally biased region" description="Basic residues" evidence="1">
    <location>
        <begin position="23"/>
        <end position="35"/>
    </location>
</feature>
<feature type="region of interest" description="Disordered" evidence="1">
    <location>
        <begin position="1"/>
        <end position="89"/>
    </location>
</feature>
<protein>
    <submittedName>
        <fullName evidence="2">Uncharacterized protein</fullName>
    </submittedName>
</protein>
<feature type="non-terminal residue" evidence="2">
    <location>
        <position position="1"/>
    </location>
</feature>
<evidence type="ECO:0000313" key="2">
    <source>
        <dbReference type="EMBL" id="CAA9563224.1"/>
    </source>
</evidence>
<sequence>GSNPRPRADRRHRRGGGDELCRGPRRAGHPRRRRGGLCLARSLAGVPGGQPVHRHRRDPRRGGDRGAGVDRGRPRRCRLRDTARQSGDV</sequence>
<reference evidence="2" key="1">
    <citation type="submission" date="2020-02" db="EMBL/GenBank/DDBJ databases">
        <authorList>
            <person name="Meier V. D."/>
        </authorList>
    </citation>
    <scope>NUCLEOTIDE SEQUENCE</scope>
    <source>
        <strain evidence="2">AVDCRST_MAG49</strain>
    </source>
</reference>
<accession>A0A6J4UX87</accession>
<organism evidence="2">
    <name type="scientific">uncultured Thermomicrobiales bacterium</name>
    <dbReference type="NCBI Taxonomy" id="1645740"/>
    <lineage>
        <taxon>Bacteria</taxon>
        <taxon>Pseudomonadati</taxon>
        <taxon>Thermomicrobiota</taxon>
        <taxon>Thermomicrobia</taxon>
        <taxon>Thermomicrobiales</taxon>
        <taxon>environmental samples</taxon>
    </lineage>
</organism>
<feature type="non-terminal residue" evidence="2">
    <location>
        <position position="89"/>
    </location>
</feature>